<evidence type="ECO:0000256" key="2">
    <source>
        <dbReference type="ARBA" id="ARBA00004123"/>
    </source>
</evidence>
<dbReference type="Pfam" id="PF06413">
    <property type="entry name" value="Neugrin"/>
    <property type="match status" value="1"/>
</dbReference>
<dbReference type="InParanoid" id="A0A665UW18"/>
<reference evidence="19" key="2">
    <citation type="submission" date="2025-08" db="UniProtKB">
        <authorList>
            <consortium name="Ensembl"/>
        </authorList>
    </citation>
    <scope>IDENTIFICATION</scope>
</reference>
<protein>
    <recommendedName>
        <fullName evidence="7">Neugrin</fullName>
    </recommendedName>
    <alternativeName>
        <fullName evidence="16">Neurite outgrowth-associated protein</fullName>
    </alternativeName>
</protein>
<evidence type="ECO:0000256" key="13">
    <source>
        <dbReference type="ARBA" id="ARBA00023136"/>
    </source>
</evidence>
<sequence length="301" mass="33245">MARPLQVLRLLPRLRALSGTTTGCCGFTSGGTRGPWTGQGHVGRDRAPRHGDHEEDVEDVEDKLQALVDEGRKRKRTVKYHMLRRQMTPPGAPHRKLTWDAIEQIRCLKQENPEEWTVERLAQGFSVAPDVILRILRSKFVPTPERKAKQDTKVMAVLGRNVLPSGTGAGRDRLKLLMKYAPATLSSGSREGALISPANHTLLIKEQGSRSLAETPAPVSMVPTQFIAGASQAGTVTRSSEDSPTNTSPLDEDTEDEEHWDGLVLTEEELEELIKIQKAAPPVAQVGKDFFDADGNFLYRI</sequence>
<evidence type="ECO:0000256" key="10">
    <source>
        <dbReference type="ARBA" id="ARBA00022729"/>
    </source>
</evidence>
<name>A0A665UW18_ECHNA</name>
<organism evidence="19 20">
    <name type="scientific">Echeneis naucrates</name>
    <name type="common">Live sharksucker</name>
    <dbReference type="NCBI Taxonomy" id="173247"/>
    <lineage>
        <taxon>Eukaryota</taxon>
        <taxon>Metazoa</taxon>
        <taxon>Chordata</taxon>
        <taxon>Craniata</taxon>
        <taxon>Vertebrata</taxon>
        <taxon>Euteleostomi</taxon>
        <taxon>Actinopterygii</taxon>
        <taxon>Neopterygii</taxon>
        <taxon>Teleostei</taxon>
        <taxon>Neoteleostei</taxon>
        <taxon>Acanthomorphata</taxon>
        <taxon>Carangaria</taxon>
        <taxon>Carangiformes</taxon>
        <taxon>Echeneidae</taxon>
        <taxon>Echeneis</taxon>
    </lineage>
</organism>
<keyword evidence="15" id="KW-0539">Nucleus</keyword>
<dbReference type="OMA" id="KYHIMRR"/>
<evidence type="ECO:0000256" key="15">
    <source>
        <dbReference type="ARBA" id="ARBA00023242"/>
    </source>
</evidence>
<feature type="region of interest" description="Disordered" evidence="17">
    <location>
        <begin position="232"/>
        <end position="258"/>
    </location>
</feature>
<evidence type="ECO:0000256" key="6">
    <source>
        <dbReference type="ARBA" id="ARBA00011308"/>
    </source>
</evidence>
<dbReference type="RefSeq" id="XP_029362441.1">
    <property type="nucleotide sequence ID" value="XM_029506581.1"/>
</dbReference>
<keyword evidence="20" id="KW-1185">Reference proteome</keyword>
<keyword evidence="8" id="KW-0217">Developmental protein</keyword>
<dbReference type="PANTHER" id="PTHR13475:SF4">
    <property type="entry name" value="NEUGRIN"/>
    <property type="match status" value="1"/>
</dbReference>
<dbReference type="PANTHER" id="PTHR13475">
    <property type="entry name" value="NEUGRIN"/>
    <property type="match status" value="1"/>
</dbReference>
<evidence type="ECO:0000256" key="14">
    <source>
        <dbReference type="ARBA" id="ARBA00023180"/>
    </source>
</evidence>
<evidence type="ECO:0000313" key="19">
    <source>
        <dbReference type="Ensembl" id="ENSENLP00000023530.1"/>
    </source>
</evidence>
<feature type="signal peptide" evidence="18">
    <location>
        <begin position="1"/>
        <end position="16"/>
    </location>
</feature>
<evidence type="ECO:0000256" key="16">
    <source>
        <dbReference type="ARBA" id="ARBA00029657"/>
    </source>
</evidence>
<evidence type="ECO:0000256" key="1">
    <source>
        <dbReference type="ARBA" id="ARBA00003783"/>
    </source>
</evidence>
<feature type="compositionally biased region" description="Polar residues" evidence="17">
    <location>
        <begin position="232"/>
        <end position="249"/>
    </location>
</feature>
<feature type="chain" id="PRO_5025548469" description="Neugrin" evidence="18">
    <location>
        <begin position="17"/>
        <end position="301"/>
    </location>
</feature>
<keyword evidence="13" id="KW-0472">Membrane</keyword>
<comment type="subunit">
    <text evidence="6">Forms a regulatory protein-RNA complex, consisting of RCC1L, NGRN, RPUSD3, RPUSD4, TRUB2, FASTKD2 and 16S mt-rRNA. Interacts with 16S mt-rRNA; this interaction is direct.</text>
</comment>
<proteinExistence type="inferred from homology"/>
<gene>
    <name evidence="19" type="primary">ngrn</name>
</gene>
<dbReference type="CTD" id="51335"/>
<evidence type="ECO:0000256" key="5">
    <source>
        <dbReference type="ARBA" id="ARBA00008082"/>
    </source>
</evidence>
<keyword evidence="10 18" id="KW-0732">Signal</keyword>
<feature type="compositionally biased region" description="Basic and acidic residues" evidence="17">
    <location>
        <begin position="42"/>
        <end position="53"/>
    </location>
</feature>
<evidence type="ECO:0000256" key="12">
    <source>
        <dbReference type="ARBA" id="ARBA00023128"/>
    </source>
</evidence>
<comment type="subcellular location">
    <subcellularLocation>
        <location evidence="3">Mitochondrion membrane</location>
    </subcellularLocation>
    <subcellularLocation>
        <location evidence="2">Nucleus</location>
    </subcellularLocation>
    <subcellularLocation>
        <location evidence="4">Secreted</location>
    </subcellularLocation>
</comment>
<comment type="similarity">
    <text evidence="5">Belongs to the neugrin family.</text>
</comment>
<dbReference type="GO" id="GO:0031966">
    <property type="term" value="C:mitochondrial membrane"/>
    <property type="evidence" value="ECO:0007669"/>
    <property type="project" value="UniProtKB-SubCell"/>
</dbReference>
<evidence type="ECO:0000256" key="18">
    <source>
        <dbReference type="SAM" id="SignalP"/>
    </source>
</evidence>
<evidence type="ECO:0000313" key="20">
    <source>
        <dbReference type="Proteomes" id="UP000472264"/>
    </source>
</evidence>
<accession>A0A665UW18</accession>
<dbReference type="GeneID" id="115046298"/>
<dbReference type="OrthoDB" id="6415470at2759"/>
<evidence type="ECO:0000256" key="3">
    <source>
        <dbReference type="ARBA" id="ARBA00004325"/>
    </source>
</evidence>
<keyword evidence="12" id="KW-0496">Mitochondrion</keyword>
<dbReference type="Proteomes" id="UP000472264">
    <property type="component" value="Chromosome 7"/>
</dbReference>
<evidence type="ECO:0000256" key="11">
    <source>
        <dbReference type="ARBA" id="ARBA00022782"/>
    </source>
</evidence>
<feature type="region of interest" description="Disordered" evidence="17">
    <location>
        <begin position="30"/>
        <end position="57"/>
    </location>
</feature>
<evidence type="ECO:0000256" key="4">
    <source>
        <dbReference type="ARBA" id="ARBA00004613"/>
    </source>
</evidence>
<reference evidence="19" key="1">
    <citation type="submission" date="2021-04" db="EMBL/GenBank/DDBJ databases">
        <authorList>
            <consortium name="Wellcome Sanger Institute Data Sharing"/>
        </authorList>
    </citation>
    <scope>NUCLEOTIDE SEQUENCE [LARGE SCALE GENOMIC DNA]</scope>
</reference>
<dbReference type="GO" id="GO:0030154">
    <property type="term" value="P:cell differentiation"/>
    <property type="evidence" value="ECO:0007669"/>
    <property type="project" value="UniProtKB-KW"/>
</dbReference>
<comment type="function">
    <text evidence="1">Plays an essential role in mitochondrial ribosome biogenesis. As a component of a functional protein-RNA module, consisting of RCC1L, NGRN, RPUSD3, RPUSD4, TRUB2, FASTKD2 and 16S mitochondrial ribosomal RNA (16S mt-rRNA), controls 16S mt-rRNA abundance and is required for intra-mitochondrial translation of core subunits of the oxidative phosphorylation system.</text>
</comment>
<dbReference type="RefSeq" id="XP_029362443.1">
    <property type="nucleotide sequence ID" value="XM_029506583.1"/>
</dbReference>
<evidence type="ECO:0000256" key="7">
    <source>
        <dbReference type="ARBA" id="ARBA00016593"/>
    </source>
</evidence>
<dbReference type="InterPro" id="IPR010487">
    <property type="entry name" value="NGRN/Rrg9"/>
</dbReference>
<keyword evidence="9" id="KW-0964">Secreted</keyword>
<dbReference type="GO" id="GO:0005634">
    <property type="term" value="C:nucleus"/>
    <property type="evidence" value="ECO:0007669"/>
    <property type="project" value="UniProtKB-SubCell"/>
</dbReference>
<evidence type="ECO:0000256" key="17">
    <source>
        <dbReference type="SAM" id="MobiDB-lite"/>
    </source>
</evidence>
<keyword evidence="14" id="KW-0325">Glycoprotein</keyword>
<evidence type="ECO:0000256" key="8">
    <source>
        <dbReference type="ARBA" id="ARBA00022473"/>
    </source>
</evidence>
<evidence type="ECO:0000256" key="9">
    <source>
        <dbReference type="ARBA" id="ARBA00022525"/>
    </source>
</evidence>
<dbReference type="Ensembl" id="ENSENLT00000024309.1">
    <property type="protein sequence ID" value="ENSENLP00000023530.1"/>
    <property type="gene ID" value="ENSENLG00000010666.1"/>
</dbReference>
<dbReference type="GO" id="GO:0005576">
    <property type="term" value="C:extracellular region"/>
    <property type="evidence" value="ECO:0007669"/>
    <property type="project" value="UniProtKB-SubCell"/>
</dbReference>
<keyword evidence="11" id="KW-0221">Differentiation</keyword>
<reference evidence="19" key="3">
    <citation type="submission" date="2025-09" db="UniProtKB">
        <authorList>
            <consortium name="Ensembl"/>
        </authorList>
    </citation>
    <scope>IDENTIFICATION</scope>
</reference>
<dbReference type="AlphaFoldDB" id="A0A665UW18"/>